<keyword evidence="1" id="KW-0732">Signal</keyword>
<keyword evidence="3" id="KW-1185">Reference proteome</keyword>
<evidence type="ECO:0008006" key="4">
    <source>
        <dbReference type="Google" id="ProtNLM"/>
    </source>
</evidence>
<feature type="signal peptide" evidence="1">
    <location>
        <begin position="1"/>
        <end position="22"/>
    </location>
</feature>
<protein>
    <recommendedName>
        <fullName evidence="4">Secreted protein</fullName>
    </recommendedName>
</protein>
<evidence type="ECO:0000256" key="1">
    <source>
        <dbReference type="SAM" id="SignalP"/>
    </source>
</evidence>
<dbReference type="AlphaFoldDB" id="A0AAV4U997"/>
<organism evidence="2 3">
    <name type="scientific">Caerostris extrusa</name>
    <name type="common">Bark spider</name>
    <name type="synonym">Caerostris bankana</name>
    <dbReference type="NCBI Taxonomy" id="172846"/>
    <lineage>
        <taxon>Eukaryota</taxon>
        <taxon>Metazoa</taxon>
        <taxon>Ecdysozoa</taxon>
        <taxon>Arthropoda</taxon>
        <taxon>Chelicerata</taxon>
        <taxon>Arachnida</taxon>
        <taxon>Araneae</taxon>
        <taxon>Araneomorphae</taxon>
        <taxon>Entelegynae</taxon>
        <taxon>Araneoidea</taxon>
        <taxon>Araneidae</taxon>
        <taxon>Caerostris</taxon>
    </lineage>
</organism>
<comment type="caution">
    <text evidence="2">The sequence shown here is derived from an EMBL/GenBank/DDBJ whole genome shotgun (WGS) entry which is preliminary data.</text>
</comment>
<accession>A0AAV4U997</accession>
<feature type="chain" id="PRO_5043719302" description="Secreted protein" evidence="1">
    <location>
        <begin position="23"/>
        <end position="83"/>
    </location>
</feature>
<gene>
    <name evidence="2" type="ORF">CEXT_301211</name>
</gene>
<reference evidence="2 3" key="1">
    <citation type="submission" date="2021-06" db="EMBL/GenBank/DDBJ databases">
        <title>Caerostris extrusa draft genome.</title>
        <authorList>
            <person name="Kono N."/>
            <person name="Arakawa K."/>
        </authorList>
    </citation>
    <scope>NUCLEOTIDE SEQUENCE [LARGE SCALE GENOMIC DNA]</scope>
</reference>
<evidence type="ECO:0000313" key="3">
    <source>
        <dbReference type="Proteomes" id="UP001054945"/>
    </source>
</evidence>
<dbReference type="Proteomes" id="UP001054945">
    <property type="component" value="Unassembled WGS sequence"/>
</dbReference>
<dbReference type="EMBL" id="BPLR01012490">
    <property type="protein sequence ID" value="GIY54275.1"/>
    <property type="molecule type" value="Genomic_DNA"/>
</dbReference>
<sequence length="83" mass="9693">MTCLLLISRVLVLQLVSPVAHFINLDLHHCRLMAQLRKKQRRLGILRSVLSFRVAYRLHWRTNGFAREAAGLKNCYSYSLLEL</sequence>
<name>A0AAV4U997_CAEEX</name>
<proteinExistence type="predicted"/>
<evidence type="ECO:0000313" key="2">
    <source>
        <dbReference type="EMBL" id="GIY54275.1"/>
    </source>
</evidence>